<evidence type="ECO:0000313" key="3">
    <source>
        <dbReference type="Proteomes" id="UP000434957"/>
    </source>
</evidence>
<keyword evidence="3" id="KW-1185">Reference proteome</keyword>
<reference evidence="2 3" key="1">
    <citation type="submission" date="2018-08" db="EMBL/GenBank/DDBJ databases">
        <title>Genomic investigation of the strawberry pathogen Phytophthora fragariae indicates pathogenicity is determined by transcriptional variation in three key races.</title>
        <authorList>
            <person name="Adams T.M."/>
            <person name="Armitage A.D."/>
            <person name="Sobczyk M.K."/>
            <person name="Bates H.J."/>
            <person name="Dunwell J.M."/>
            <person name="Nellist C.F."/>
            <person name="Harrison R.J."/>
        </authorList>
    </citation>
    <scope>NUCLEOTIDE SEQUENCE [LARGE SCALE GENOMIC DNA]</scope>
    <source>
        <strain evidence="2 3">SCRP333</strain>
    </source>
</reference>
<protein>
    <recommendedName>
        <fullName evidence="1">Electron transfer flavoprotein alpha subunit C-terminal domain-containing protein</fullName>
    </recommendedName>
</protein>
<dbReference type="GO" id="GO:0033539">
    <property type="term" value="P:fatty acid beta-oxidation using acyl-CoA dehydrogenase"/>
    <property type="evidence" value="ECO:0007669"/>
    <property type="project" value="TreeGrafter"/>
</dbReference>
<dbReference type="InterPro" id="IPR014731">
    <property type="entry name" value="ETF_asu_C"/>
</dbReference>
<evidence type="ECO:0000259" key="1">
    <source>
        <dbReference type="Pfam" id="PF00766"/>
    </source>
</evidence>
<sequence length="58" mass="5876">MLYKLADKLGGAVSASRAAADAGFAPNELQVGQTGKVVAPKLARSMCLGSIGAFVGYF</sequence>
<gene>
    <name evidence="2" type="ORF">PR003_g16834</name>
</gene>
<dbReference type="PANTHER" id="PTHR43153">
    <property type="entry name" value="ELECTRON TRANSFER FLAVOPROTEIN ALPHA"/>
    <property type="match status" value="1"/>
</dbReference>
<name>A0A6A4EL15_9STRA</name>
<dbReference type="InterPro" id="IPR001308">
    <property type="entry name" value="ETF_a/FixB"/>
</dbReference>
<dbReference type="AlphaFoldDB" id="A0A6A4EL15"/>
<accession>A0A6A4EL15</accession>
<feature type="domain" description="Electron transfer flavoprotein alpha subunit C-terminal" evidence="1">
    <location>
        <begin position="1"/>
        <end position="43"/>
    </location>
</feature>
<dbReference type="EMBL" id="QXFT01001254">
    <property type="protein sequence ID" value="KAE9324016.1"/>
    <property type="molecule type" value="Genomic_DNA"/>
</dbReference>
<dbReference type="GO" id="GO:0009055">
    <property type="term" value="F:electron transfer activity"/>
    <property type="evidence" value="ECO:0007669"/>
    <property type="project" value="InterPro"/>
</dbReference>
<organism evidence="2 3">
    <name type="scientific">Phytophthora rubi</name>
    <dbReference type="NCBI Taxonomy" id="129364"/>
    <lineage>
        <taxon>Eukaryota</taxon>
        <taxon>Sar</taxon>
        <taxon>Stramenopiles</taxon>
        <taxon>Oomycota</taxon>
        <taxon>Peronosporomycetes</taxon>
        <taxon>Peronosporales</taxon>
        <taxon>Peronosporaceae</taxon>
        <taxon>Phytophthora</taxon>
    </lineage>
</organism>
<proteinExistence type="predicted"/>
<dbReference type="PANTHER" id="PTHR43153:SF1">
    <property type="entry name" value="ELECTRON TRANSFER FLAVOPROTEIN SUBUNIT ALPHA, MITOCHONDRIAL"/>
    <property type="match status" value="1"/>
</dbReference>
<dbReference type="GO" id="GO:0005739">
    <property type="term" value="C:mitochondrion"/>
    <property type="evidence" value="ECO:0007669"/>
    <property type="project" value="TreeGrafter"/>
</dbReference>
<dbReference type="Proteomes" id="UP000434957">
    <property type="component" value="Unassembled WGS sequence"/>
</dbReference>
<dbReference type="Pfam" id="PF00766">
    <property type="entry name" value="ETF_alpha"/>
    <property type="match status" value="1"/>
</dbReference>
<evidence type="ECO:0000313" key="2">
    <source>
        <dbReference type="EMBL" id="KAE9324016.1"/>
    </source>
</evidence>
<dbReference type="InterPro" id="IPR029035">
    <property type="entry name" value="DHS-like_NAD/FAD-binding_dom"/>
</dbReference>
<dbReference type="Gene3D" id="3.40.50.1220">
    <property type="entry name" value="TPP-binding domain"/>
    <property type="match status" value="1"/>
</dbReference>
<comment type="caution">
    <text evidence="2">The sequence shown here is derived from an EMBL/GenBank/DDBJ whole genome shotgun (WGS) entry which is preliminary data.</text>
</comment>
<dbReference type="GO" id="GO:0050660">
    <property type="term" value="F:flavin adenine dinucleotide binding"/>
    <property type="evidence" value="ECO:0007669"/>
    <property type="project" value="InterPro"/>
</dbReference>
<dbReference type="SUPFAM" id="SSF52467">
    <property type="entry name" value="DHS-like NAD/FAD-binding domain"/>
    <property type="match status" value="1"/>
</dbReference>